<comment type="caution">
    <text evidence="3">The sequence shown here is derived from an EMBL/GenBank/DDBJ whole genome shotgun (WGS) entry which is preliminary data.</text>
</comment>
<feature type="region of interest" description="Disordered" evidence="1">
    <location>
        <begin position="1"/>
        <end position="21"/>
    </location>
</feature>
<evidence type="ECO:0000256" key="1">
    <source>
        <dbReference type="SAM" id="MobiDB-lite"/>
    </source>
</evidence>
<name>A0A6A8GJW9_9EURY</name>
<reference evidence="3 4" key="1">
    <citation type="submission" date="2019-11" db="EMBL/GenBank/DDBJ databases">
        <title>Whole genome sequence of Haloferax sp. MBLA0076.</title>
        <authorList>
            <person name="Seo M.-J."/>
            <person name="Cho E.-S."/>
        </authorList>
    </citation>
    <scope>NUCLEOTIDE SEQUENCE [LARGE SCALE GENOMIC DNA]</scope>
    <source>
        <strain evidence="3 4">MBLA0076</strain>
    </source>
</reference>
<dbReference type="InterPro" id="IPR007160">
    <property type="entry name" value="DUF362"/>
</dbReference>
<gene>
    <name evidence="3" type="ORF">GJR96_17360</name>
</gene>
<evidence type="ECO:0000259" key="2">
    <source>
        <dbReference type="Pfam" id="PF04015"/>
    </source>
</evidence>
<feature type="domain" description="DUF362" evidence="2">
    <location>
        <begin position="49"/>
        <end position="196"/>
    </location>
</feature>
<dbReference type="AlphaFoldDB" id="A0A6A8GJW9"/>
<sequence length="300" mass="32238">MTDRRPIRGTRPPSLSHDDVRETVRDRITTYRAQLSGRESIMVLPDSHYPHHPTTGMVTHPAVVAGVVDGLREIGIESITIAIASGRHATGTQCANYLGYESLAEELDVETLVLDEAEQVDITATVNGQRVPGLMPKALRDHPIVNVPTARYGLKTPFAAAVANLARPCSVAERPAIELAVAAKATDVPVTVVDAIYTYTGVPNATGLLLDGEGVVDVDIAVATLFGVNPESEEYLRILSQGAPAECLVEGVSLADVRAELPFRPRPKSDKPHHLVTEAYKLYTRVSGDAFPPQLLGNQT</sequence>
<proteinExistence type="predicted"/>
<dbReference type="EMBL" id="WKJO01000003">
    <property type="protein sequence ID" value="MRX23714.1"/>
    <property type="molecule type" value="Genomic_DNA"/>
</dbReference>
<organism evidence="3 4">
    <name type="scientific">Haloferax litoreum</name>
    <dbReference type="NCBI Taxonomy" id="2666140"/>
    <lineage>
        <taxon>Archaea</taxon>
        <taxon>Methanobacteriati</taxon>
        <taxon>Methanobacteriota</taxon>
        <taxon>Stenosarchaea group</taxon>
        <taxon>Halobacteria</taxon>
        <taxon>Halobacteriales</taxon>
        <taxon>Haloferacaceae</taxon>
        <taxon>Haloferax</taxon>
    </lineage>
</organism>
<protein>
    <submittedName>
        <fullName evidence="3">DUF362 domain-containing protein</fullName>
    </submittedName>
</protein>
<evidence type="ECO:0000313" key="4">
    <source>
        <dbReference type="Proteomes" id="UP000439022"/>
    </source>
</evidence>
<dbReference type="Pfam" id="PF04015">
    <property type="entry name" value="DUF362"/>
    <property type="match status" value="1"/>
</dbReference>
<dbReference type="Proteomes" id="UP000439022">
    <property type="component" value="Unassembled WGS sequence"/>
</dbReference>
<evidence type="ECO:0000313" key="3">
    <source>
        <dbReference type="EMBL" id="MRX23714.1"/>
    </source>
</evidence>
<keyword evidence="4" id="KW-1185">Reference proteome</keyword>
<accession>A0A6A8GJW9</accession>